<evidence type="ECO:0000313" key="6">
    <source>
        <dbReference type="Proteomes" id="UP000326354"/>
    </source>
</evidence>
<dbReference type="PANTHER" id="PTHR38011:SF7">
    <property type="entry name" value="2,5-DIAMINO-6-RIBOSYLAMINO-4(3H)-PYRIMIDINONE 5'-PHOSPHATE REDUCTASE"/>
    <property type="match status" value="1"/>
</dbReference>
<feature type="domain" description="Bacterial bifunctional deaminase-reductase C-terminal" evidence="4">
    <location>
        <begin position="113"/>
        <end position="291"/>
    </location>
</feature>
<evidence type="ECO:0000256" key="1">
    <source>
        <dbReference type="ARBA" id="ARBA00005104"/>
    </source>
</evidence>
<keyword evidence="6" id="KW-1185">Reference proteome</keyword>
<dbReference type="PANTHER" id="PTHR38011">
    <property type="entry name" value="DIHYDROFOLATE REDUCTASE FAMILY PROTEIN (AFU_ORTHOLOGUE AFUA_8G06820)"/>
    <property type="match status" value="1"/>
</dbReference>
<evidence type="ECO:0000256" key="3">
    <source>
        <dbReference type="ARBA" id="ARBA00023002"/>
    </source>
</evidence>
<dbReference type="RefSeq" id="WP_151968210.1">
    <property type="nucleotide sequence ID" value="NZ_AP019860.1"/>
</dbReference>
<dbReference type="Gene3D" id="3.40.430.10">
    <property type="entry name" value="Dihydrofolate Reductase, subunit A"/>
    <property type="match status" value="1"/>
</dbReference>
<dbReference type="InterPro" id="IPR050765">
    <property type="entry name" value="Riboflavin_Biosynth_HTPR"/>
</dbReference>
<evidence type="ECO:0000259" key="4">
    <source>
        <dbReference type="Pfam" id="PF01872"/>
    </source>
</evidence>
<dbReference type="InterPro" id="IPR002734">
    <property type="entry name" value="RibDG_C"/>
</dbReference>
<dbReference type="GO" id="GO:0009231">
    <property type="term" value="P:riboflavin biosynthetic process"/>
    <property type="evidence" value="ECO:0007669"/>
    <property type="project" value="InterPro"/>
</dbReference>
<gene>
    <name evidence="5" type="ORF">UABAM_02386</name>
</gene>
<sequence>MDKDVENSCWRCLYLLRRKVMTTNHEVHCCHLHFGIPGCENVFINEKACGNSPYHVSVKLGKTTTNSSCDVVVDNDLNLSWLNDQLPTSLHNYFELYLPYCFAYMYAKQYRKPYTTSHTAQSLDGCTATKSGHSKWIGNQQNLIHAHRMRALCDAVLIGKNTLINDQPKLNVRHVEGSCPKRVIIGGGEELDFSSLVDADPGIIIHATKSPYPHASLNTIKLDNQENENSLENLLCVLCKKFNIYSVYIEGGAKIISSFLQQKLLNVMQMHISPMLIGDGMRICSLPAIEEIKEAQKFIRGKFFPIDDEIMFVGIPQ</sequence>
<keyword evidence="2" id="KW-0521">NADP</keyword>
<organism evidence="5 6">
    <name type="scientific">Uabimicrobium amorphum</name>
    <dbReference type="NCBI Taxonomy" id="2596890"/>
    <lineage>
        <taxon>Bacteria</taxon>
        <taxon>Pseudomonadati</taxon>
        <taxon>Planctomycetota</taxon>
        <taxon>Candidatus Uabimicrobiia</taxon>
        <taxon>Candidatus Uabimicrobiales</taxon>
        <taxon>Candidatus Uabimicrobiaceae</taxon>
        <taxon>Candidatus Uabimicrobium</taxon>
    </lineage>
</organism>
<protein>
    <submittedName>
        <fullName evidence="5">Riboflavin biosynthesis protein RibD</fullName>
    </submittedName>
</protein>
<proteinExistence type="predicted"/>
<evidence type="ECO:0000256" key="2">
    <source>
        <dbReference type="ARBA" id="ARBA00022857"/>
    </source>
</evidence>
<keyword evidence="3" id="KW-0560">Oxidoreductase</keyword>
<comment type="pathway">
    <text evidence="1">Cofactor biosynthesis; riboflavin biosynthesis.</text>
</comment>
<dbReference type="InterPro" id="IPR024072">
    <property type="entry name" value="DHFR-like_dom_sf"/>
</dbReference>
<dbReference type="Proteomes" id="UP000326354">
    <property type="component" value="Chromosome"/>
</dbReference>
<dbReference type="OrthoDB" id="9800865at2"/>
<dbReference type="AlphaFoldDB" id="A0A5S9F398"/>
<evidence type="ECO:0000313" key="5">
    <source>
        <dbReference type="EMBL" id="BBM84031.1"/>
    </source>
</evidence>
<dbReference type="GO" id="GO:0008703">
    <property type="term" value="F:5-amino-6-(5-phosphoribosylamino)uracil reductase activity"/>
    <property type="evidence" value="ECO:0007669"/>
    <property type="project" value="InterPro"/>
</dbReference>
<dbReference type="SUPFAM" id="SSF53597">
    <property type="entry name" value="Dihydrofolate reductase-like"/>
    <property type="match status" value="1"/>
</dbReference>
<dbReference type="KEGG" id="uam:UABAM_02386"/>
<dbReference type="EMBL" id="AP019860">
    <property type="protein sequence ID" value="BBM84031.1"/>
    <property type="molecule type" value="Genomic_DNA"/>
</dbReference>
<accession>A0A5S9F398</accession>
<dbReference type="Pfam" id="PF01872">
    <property type="entry name" value="RibD_C"/>
    <property type="match status" value="1"/>
</dbReference>
<name>A0A5S9F398_UABAM</name>
<reference evidence="5 6" key="1">
    <citation type="submission" date="2019-08" db="EMBL/GenBank/DDBJ databases">
        <title>Complete genome sequence of Candidatus Uab amorphum.</title>
        <authorList>
            <person name="Shiratori T."/>
            <person name="Suzuki S."/>
            <person name="Kakizawa Y."/>
            <person name="Ishida K."/>
        </authorList>
    </citation>
    <scope>NUCLEOTIDE SEQUENCE [LARGE SCALE GENOMIC DNA]</scope>
    <source>
        <strain evidence="5 6">SRT547</strain>
    </source>
</reference>